<keyword evidence="12" id="KW-1185">Reference proteome</keyword>
<keyword evidence="6 9" id="KW-0456">Lyase</keyword>
<dbReference type="GO" id="GO:0015977">
    <property type="term" value="P:carbon fixation"/>
    <property type="evidence" value="ECO:0007669"/>
    <property type="project" value="UniProtKB-UniRule"/>
</dbReference>
<feature type="active site" evidence="9 10">
    <location>
        <position position="161"/>
    </location>
</feature>
<evidence type="ECO:0000256" key="9">
    <source>
        <dbReference type="HAMAP-Rule" id="MF_00595"/>
    </source>
</evidence>
<dbReference type="KEGG" id="strr:EKD16_03160"/>
<dbReference type="InterPro" id="IPR022805">
    <property type="entry name" value="PEP_COase_bac/pln-type"/>
</dbReference>
<dbReference type="PRINTS" id="PR00150">
    <property type="entry name" value="PEPCARBXLASE"/>
</dbReference>
<feature type="active site" evidence="9">
    <location>
        <position position="555"/>
    </location>
</feature>
<dbReference type="GO" id="GO:0006099">
    <property type="term" value="P:tricarboxylic acid cycle"/>
    <property type="evidence" value="ECO:0007669"/>
    <property type="project" value="InterPro"/>
</dbReference>
<evidence type="ECO:0000256" key="1">
    <source>
        <dbReference type="ARBA" id="ARBA00003670"/>
    </source>
</evidence>
<dbReference type="GO" id="GO:0005829">
    <property type="term" value="C:cytosol"/>
    <property type="evidence" value="ECO:0007669"/>
    <property type="project" value="TreeGrafter"/>
</dbReference>
<proteinExistence type="inferred from homology"/>
<dbReference type="Gene3D" id="1.20.1440.90">
    <property type="entry name" value="Phosphoenolpyruvate/pyruvate domain"/>
    <property type="match status" value="1"/>
</dbReference>
<keyword evidence="7 9" id="KW-0120">Carbon dioxide fixation</keyword>
<evidence type="ECO:0000313" key="11">
    <source>
        <dbReference type="EMBL" id="QBI52443.1"/>
    </source>
</evidence>
<dbReference type="HAMAP" id="MF_00595">
    <property type="entry name" value="PEPcase_type1"/>
    <property type="match status" value="1"/>
</dbReference>
<dbReference type="EC" id="4.1.1.31" evidence="3 9"/>
<dbReference type="InterPro" id="IPR018129">
    <property type="entry name" value="PEP_COase_Lys_AS"/>
</dbReference>
<gene>
    <name evidence="9 11" type="primary">ppc</name>
    <name evidence="11" type="ORF">EKD16_03160</name>
</gene>
<dbReference type="PANTHER" id="PTHR30523">
    <property type="entry name" value="PHOSPHOENOLPYRUVATE CARBOXYLASE"/>
    <property type="match status" value="1"/>
</dbReference>
<organism evidence="11 12">
    <name type="scientific">Streptomonospora litoralis</name>
    <dbReference type="NCBI Taxonomy" id="2498135"/>
    <lineage>
        <taxon>Bacteria</taxon>
        <taxon>Bacillati</taxon>
        <taxon>Actinomycetota</taxon>
        <taxon>Actinomycetes</taxon>
        <taxon>Streptosporangiales</taxon>
        <taxon>Nocardiopsidaceae</taxon>
        <taxon>Streptomonospora</taxon>
    </lineage>
</organism>
<evidence type="ECO:0000256" key="10">
    <source>
        <dbReference type="PROSITE-ProRule" id="PRU10111"/>
    </source>
</evidence>
<keyword evidence="11" id="KW-0670">Pyruvate</keyword>
<dbReference type="EMBL" id="CP036455">
    <property type="protein sequence ID" value="QBI52443.1"/>
    <property type="molecule type" value="Genomic_DNA"/>
</dbReference>
<evidence type="ECO:0000256" key="2">
    <source>
        <dbReference type="ARBA" id="ARBA00008346"/>
    </source>
</evidence>
<dbReference type="GO" id="GO:0008964">
    <property type="term" value="F:phosphoenolpyruvate carboxylase activity"/>
    <property type="evidence" value="ECO:0007669"/>
    <property type="project" value="UniProtKB-UniRule"/>
</dbReference>
<comment type="function">
    <text evidence="1 9">Forms oxaloacetate, a four-carbon dicarboxylic acid source for the tricarboxylic acid cycle.</text>
</comment>
<sequence length="891" mass="98583">MVQTNLGKVVHMTAVSAERDSARQEMPDQLRGDVRLLGEMLGTVLAESGGEDLLADVERLRRAVIGARDGSVDGEEITRLVASWPLERAKQVARAFTVYFHLANLAEEHQRIRALRERDDADHPPRESLAAAVRAVRDSAGEDALRELVDGMEFHPVLTAHPTEARRRAVSTAILRVSGQLDRMHGSHPGSSAEAEAKRRMLEEVDLLWRTSQLRYTKLDPLDEVRTALAAFDETIFQVVPEIYRSLDAAIDPEGTGREPARARPFVRYGSWIGGDRDGNPFVTHDVTREAISIQSDHVLRALENACGRIARTQTAYGNLTPASAELRDALAAAEAGYPRTMAEITKRSPNEPHRQALLFATERLRATRERDADLSYSGPDEFLADLRQVQDSLARAGADRQANGELQHLIWQAQTFGFHLAELEIRQHSEVHAQALRELRAGEEPSERTQEVLATLRVVSWIQERFGVEACRRYIVSFTRSADDIAAVYELADYAMPSGQAPVLDVIPLFETGADLEASPHVLDGMLELPRMRERLEHTGRRMEVMLGYSDSAKDVGPVSATLRLYDAQAQLTAWAERNGVRLTMFHGRGGSLGRGGGPASRALLAQAPGSVAGRFKVTEQGEVIFARYGQRAIAHRHIEQVGHAVLLASTDEVQDRARAASAKYRELADRIAEAAHGAYRALIDAEGFAEWFSRVSPLEELGELRLGSRPARRSAARGLDDLRAIPWVFAWTQTRVNLPGWFGLGTGLGAAGAPDELQAAYNEWPLFSSLLDNAEMSLAKTDRTVAERYLALGGRPELTELVLDEYDRTRDLVLKVTGHHRLLENRSVLSRAVDLRNPYVDALSHLQLRALEALRGEEAEALSEEDERHLERLLLLTVNGVAAGLQNTG</sequence>
<name>A0A4P6PWI9_9ACTN</name>
<comment type="catalytic activity">
    <reaction evidence="8 9">
        <text>oxaloacetate + phosphate = phosphoenolpyruvate + hydrogencarbonate</text>
        <dbReference type="Rhea" id="RHEA:28370"/>
        <dbReference type="ChEBI" id="CHEBI:16452"/>
        <dbReference type="ChEBI" id="CHEBI:17544"/>
        <dbReference type="ChEBI" id="CHEBI:43474"/>
        <dbReference type="ChEBI" id="CHEBI:58702"/>
        <dbReference type="EC" id="4.1.1.31"/>
    </reaction>
</comment>
<dbReference type="InterPro" id="IPR015813">
    <property type="entry name" value="Pyrv/PenolPyrv_kinase-like_dom"/>
</dbReference>
<evidence type="ECO:0000313" key="12">
    <source>
        <dbReference type="Proteomes" id="UP000292235"/>
    </source>
</evidence>
<keyword evidence="5 9" id="KW-0460">Magnesium</keyword>
<accession>A0A4P6PWI9</accession>
<comment type="subunit">
    <text evidence="9">Homotetramer.</text>
</comment>
<evidence type="ECO:0000256" key="8">
    <source>
        <dbReference type="ARBA" id="ARBA00048995"/>
    </source>
</evidence>
<dbReference type="GO" id="GO:0006107">
    <property type="term" value="P:oxaloacetate metabolic process"/>
    <property type="evidence" value="ECO:0007669"/>
    <property type="project" value="UniProtKB-UniRule"/>
</dbReference>
<evidence type="ECO:0000256" key="3">
    <source>
        <dbReference type="ARBA" id="ARBA00012305"/>
    </source>
</evidence>
<dbReference type="GO" id="GO:0000287">
    <property type="term" value="F:magnesium ion binding"/>
    <property type="evidence" value="ECO:0007669"/>
    <property type="project" value="UniProtKB-UniRule"/>
</dbReference>
<dbReference type="PANTHER" id="PTHR30523:SF6">
    <property type="entry name" value="PHOSPHOENOLPYRUVATE CARBOXYLASE"/>
    <property type="match status" value="1"/>
</dbReference>
<comment type="similarity">
    <text evidence="2 9">Belongs to the PEPCase type 1 family.</text>
</comment>
<dbReference type="PROSITE" id="PS00781">
    <property type="entry name" value="PEPCASE_1"/>
    <property type="match status" value="1"/>
</dbReference>
<dbReference type="SUPFAM" id="SSF51621">
    <property type="entry name" value="Phosphoenolpyruvate/pyruvate domain"/>
    <property type="match status" value="1"/>
</dbReference>
<evidence type="ECO:0000256" key="5">
    <source>
        <dbReference type="ARBA" id="ARBA00022842"/>
    </source>
</evidence>
<comment type="cofactor">
    <cofactor evidence="9">
        <name>Mg(2+)</name>
        <dbReference type="ChEBI" id="CHEBI:18420"/>
    </cofactor>
</comment>
<dbReference type="AlphaFoldDB" id="A0A4P6PWI9"/>
<evidence type="ECO:0000256" key="6">
    <source>
        <dbReference type="ARBA" id="ARBA00023239"/>
    </source>
</evidence>
<protein>
    <recommendedName>
        <fullName evidence="4 9">Phosphoenolpyruvate carboxylase</fullName>
        <shortName evidence="9">PEPC</shortName>
        <shortName evidence="9">PEPCase</shortName>
        <ecNumber evidence="3 9">4.1.1.31</ecNumber>
    </recommendedName>
</protein>
<dbReference type="Pfam" id="PF00311">
    <property type="entry name" value="PEPcase"/>
    <property type="match status" value="2"/>
</dbReference>
<dbReference type="Proteomes" id="UP000292235">
    <property type="component" value="Chromosome"/>
</dbReference>
<dbReference type="InterPro" id="IPR021135">
    <property type="entry name" value="PEP_COase"/>
</dbReference>
<evidence type="ECO:0000256" key="7">
    <source>
        <dbReference type="ARBA" id="ARBA00023300"/>
    </source>
</evidence>
<reference evidence="11 12" key="1">
    <citation type="submission" date="2019-02" db="EMBL/GenBank/DDBJ databases">
        <authorList>
            <person name="Khodamoradi S."/>
            <person name="Hahnke R.L."/>
            <person name="Kaempfer P."/>
            <person name="Schumann P."/>
            <person name="Rohde M."/>
            <person name="Steinert M."/>
            <person name="Luzhetskyy A."/>
            <person name="Wink J."/>
            <person name="Ruckert C."/>
        </authorList>
    </citation>
    <scope>NUCLEOTIDE SEQUENCE [LARGE SCALE GENOMIC DNA]</scope>
    <source>
        <strain evidence="11 12">M2</strain>
    </source>
</reference>
<evidence type="ECO:0000256" key="4">
    <source>
        <dbReference type="ARBA" id="ARBA00022419"/>
    </source>
</evidence>